<feature type="region of interest" description="Disordered" evidence="1">
    <location>
        <begin position="1"/>
        <end position="66"/>
    </location>
</feature>
<name>A0A0C3ARK0_SERVB</name>
<dbReference type="HOGENOM" id="CLU_2832789_0_0_1"/>
<evidence type="ECO:0000256" key="1">
    <source>
        <dbReference type="SAM" id="MobiDB-lite"/>
    </source>
</evidence>
<accession>A0A0C3ARK0</accession>
<keyword evidence="3" id="KW-1185">Reference proteome</keyword>
<feature type="non-terminal residue" evidence="2">
    <location>
        <position position="1"/>
    </location>
</feature>
<reference evidence="3" key="2">
    <citation type="submission" date="2015-01" db="EMBL/GenBank/DDBJ databases">
        <title>Evolutionary Origins and Diversification of the Mycorrhizal Mutualists.</title>
        <authorList>
            <consortium name="DOE Joint Genome Institute"/>
            <consortium name="Mycorrhizal Genomics Consortium"/>
            <person name="Kohler A."/>
            <person name="Kuo A."/>
            <person name="Nagy L.G."/>
            <person name="Floudas D."/>
            <person name="Copeland A."/>
            <person name="Barry K.W."/>
            <person name="Cichocki N."/>
            <person name="Veneault-Fourrey C."/>
            <person name="LaButti K."/>
            <person name="Lindquist E.A."/>
            <person name="Lipzen A."/>
            <person name="Lundell T."/>
            <person name="Morin E."/>
            <person name="Murat C."/>
            <person name="Riley R."/>
            <person name="Ohm R."/>
            <person name="Sun H."/>
            <person name="Tunlid A."/>
            <person name="Henrissat B."/>
            <person name="Grigoriev I.V."/>
            <person name="Hibbett D.S."/>
            <person name="Martin F."/>
        </authorList>
    </citation>
    <scope>NUCLEOTIDE SEQUENCE [LARGE SCALE GENOMIC DNA]</scope>
    <source>
        <strain evidence="3">MAFF 305830</strain>
    </source>
</reference>
<feature type="compositionally biased region" description="Acidic residues" evidence="1">
    <location>
        <begin position="57"/>
        <end position="66"/>
    </location>
</feature>
<dbReference type="EMBL" id="KN824300">
    <property type="protein sequence ID" value="KIM27185.1"/>
    <property type="molecule type" value="Genomic_DNA"/>
</dbReference>
<proteinExistence type="predicted"/>
<feature type="compositionally biased region" description="Polar residues" evidence="1">
    <location>
        <begin position="1"/>
        <end position="11"/>
    </location>
</feature>
<gene>
    <name evidence="2" type="ORF">M408DRAFT_330117</name>
</gene>
<reference evidence="2 3" key="1">
    <citation type="submission" date="2014-04" db="EMBL/GenBank/DDBJ databases">
        <authorList>
            <consortium name="DOE Joint Genome Institute"/>
            <person name="Kuo A."/>
            <person name="Zuccaro A."/>
            <person name="Kohler A."/>
            <person name="Nagy L.G."/>
            <person name="Floudas D."/>
            <person name="Copeland A."/>
            <person name="Barry K.W."/>
            <person name="Cichocki N."/>
            <person name="Veneault-Fourrey C."/>
            <person name="LaButti K."/>
            <person name="Lindquist E.A."/>
            <person name="Lipzen A."/>
            <person name="Lundell T."/>
            <person name="Morin E."/>
            <person name="Murat C."/>
            <person name="Sun H."/>
            <person name="Tunlid A."/>
            <person name="Henrissat B."/>
            <person name="Grigoriev I.V."/>
            <person name="Hibbett D.S."/>
            <person name="Martin F."/>
            <person name="Nordberg H.P."/>
            <person name="Cantor M.N."/>
            <person name="Hua S.X."/>
        </authorList>
    </citation>
    <scope>NUCLEOTIDE SEQUENCE [LARGE SCALE GENOMIC DNA]</scope>
    <source>
        <strain evidence="2 3">MAFF 305830</strain>
    </source>
</reference>
<evidence type="ECO:0000313" key="3">
    <source>
        <dbReference type="Proteomes" id="UP000054097"/>
    </source>
</evidence>
<protein>
    <submittedName>
        <fullName evidence="2">Uncharacterized protein</fullName>
    </submittedName>
</protein>
<sequence>MPDSARPNQQNGRKRPLEGAGNPTSKKPKQTTKSNAGTYTPSKDVMDITRPGTPDSTGEEEMGADS</sequence>
<dbReference type="Proteomes" id="UP000054097">
    <property type="component" value="Unassembled WGS sequence"/>
</dbReference>
<dbReference type="AlphaFoldDB" id="A0A0C3ARK0"/>
<organism evidence="2 3">
    <name type="scientific">Serendipita vermifera MAFF 305830</name>
    <dbReference type="NCBI Taxonomy" id="933852"/>
    <lineage>
        <taxon>Eukaryota</taxon>
        <taxon>Fungi</taxon>
        <taxon>Dikarya</taxon>
        <taxon>Basidiomycota</taxon>
        <taxon>Agaricomycotina</taxon>
        <taxon>Agaricomycetes</taxon>
        <taxon>Sebacinales</taxon>
        <taxon>Serendipitaceae</taxon>
        <taxon>Serendipita</taxon>
    </lineage>
</organism>
<evidence type="ECO:0000313" key="2">
    <source>
        <dbReference type="EMBL" id="KIM27185.1"/>
    </source>
</evidence>